<dbReference type="FunFam" id="1.10.12.10:FF:000001">
    <property type="entry name" value="Probable enoyl-CoA hydratase, mitochondrial"/>
    <property type="match status" value="1"/>
</dbReference>
<evidence type="ECO:0000313" key="5">
    <source>
        <dbReference type="Proteomes" id="UP000183508"/>
    </source>
</evidence>
<dbReference type="Gene3D" id="1.10.12.10">
    <property type="entry name" value="Lyase 2-enoyl-coa Hydratase, Chain A, domain 2"/>
    <property type="match status" value="1"/>
</dbReference>
<dbReference type="Gene3D" id="3.90.226.10">
    <property type="entry name" value="2-enoyl-CoA Hydratase, Chain A, domain 1"/>
    <property type="match status" value="1"/>
</dbReference>
<evidence type="ECO:0000256" key="1">
    <source>
        <dbReference type="ARBA" id="ARBA00005254"/>
    </source>
</evidence>
<keyword evidence="5" id="KW-1185">Reference proteome</keyword>
<dbReference type="GO" id="GO:0006635">
    <property type="term" value="P:fatty acid beta-oxidation"/>
    <property type="evidence" value="ECO:0007669"/>
    <property type="project" value="TreeGrafter"/>
</dbReference>
<dbReference type="STRING" id="392015.SAMN05421543_10493"/>
<keyword evidence="2" id="KW-0456">Lyase</keyword>
<dbReference type="CDD" id="cd06558">
    <property type="entry name" value="crotonase-like"/>
    <property type="match status" value="1"/>
</dbReference>
<dbReference type="EMBL" id="FPBV01000004">
    <property type="protein sequence ID" value="SFU57978.1"/>
    <property type="molecule type" value="Genomic_DNA"/>
</dbReference>
<dbReference type="SUPFAM" id="SSF52096">
    <property type="entry name" value="ClpP/crotonase"/>
    <property type="match status" value="1"/>
</dbReference>
<dbReference type="PROSITE" id="PS00166">
    <property type="entry name" value="ENOYL_COA_HYDRATASE"/>
    <property type="match status" value="1"/>
</dbReference>
<dbReference type="InterPro" id="IPR001753">
    <property type="entry name" value="Enoyl-CoA_hydra/iso"/>
</dbReference>
<dbReference type="RefSeq" id="WP_074950258.1">
    <property type="nucleotide sequence ID" value="NZ_FPBV01000004.1"/>
</dbReference>
<dbReference type="Pfam" id="PF00378">
    <property type="entry name" value="ECH_1"/>
    <property type="match status" value="1"/>
</dbReference>
<dbReference type="GO" id="GO:0016836">
    <property type="term" value="F:hydro-lyase activity"/>
    <property type="evidence" value="ECO:0007669"/>
    <property type="project" value="UniProtKB-ARBA"/>
</dbReference>
<dbReference type="PANTHER" id="PTHR11941:SF54">
    <property type="entry name" value="ENOYL-COA HYDRATASE, MITOCHONDRIAL"/>
    <property type="match status" value="1"/>
</dbReference>
<evidence type="ECO:0000256" key="3">
    <source>
        <dbReference type="RuleBase" id="RU003707"/>
    </source>
</evidence>
<dbReference type="InterPro" id="IPR014748">
    <property type="entry name" value="Enoyl-CoA_hydra_C"/>
</dbReference>
<accession>A0A1I7HB90</accession>
<evidence type="ECO:0000313" key="4">
    <source>
        <dbReference type="EMBL" id="SFU57978.1"/>
    </source>
</evidence>
<comment type="similarity">
    <text evidence="1 3">Belongs to the enoyl-CoA hydratase/isomerase family.</text>
</comment>
<sequence length="260" mass="27268">MADDVLLREADGGVVTLTLNRPEAANALSAALVAALQAALNDLRHDPDVRAVILTGAGNKAFCAGADLKERRGMDEGQVRRTVDGIRAVVEQVAALPMPVIAALEGSAFGGGLELAMACDLRVAARGVRLGLTETSLAILPGAGGTQRLPRLVGVAKAKELIFTARRIPVEEALAIGLVNQVVPEGEARAAARALAEEIAQNGPVAVRQAKWAVDHGVNADLATGLALERAAYERVIPTEDRREGLAAFAEKRKPRYQGR</sequence>
<evidence type="ECO:0000256" key="2">
    <source>
        <dbReference type="ARBA" id="ARBA00023239"/>
    </source>
</evidence>
<reference evidence="5" key="1">
    <citation type="submission" date="2016-10" db="EMBL/GenBank/DDBJ databases">
        <authorList>
            <person name="Varghese N."/>
        </authorList>
    </citation>
    <scope>NUCLEOTIDE SEQUENCE [LARGE SCALE GENOMIC DNA]</scope>
    <source>
        <strain evidence="5">DSM 17980</strain>
    </source>
</reference>
<dbReference type="InterPro" id="IPR018376">
    <property type="entry name" value="Enoyl-CoA_hyd/isom_CS"/>
</dbReference>
<dbReference type="PANTHER" id="PTHR11941">
    <property type="entry name" value="ENOYL-COA HYDRATASE-RELATED"/>
    <property type="match status" value="1"/>
</dbReference>
<gene>
    <name evidence="4" type="ORF">SAMN05421543_10493</name>
</gene>
<dbReference type="AlphaFoldDB" id="A0A1I7HB90"/>
<organism evidence="4 5">
    <name type="scientific">Alicyclobacillus macrosporangiidus</name>
    <dbReference type="NCBI Taxonomy" id="392015"/>
    <lineage>
        <taxon>Bacteria</taxon>
        <taxon>Bacillati</taxon>
        <taxon>Bacillota</taxon>
        <taxon>Bacilli</taxon>
        <taxon>Bacillales</taxon>
        <taxon>Alicyclobacillaceae</taxon>
        <taxon>Alicyclobacillus</taxon>
    </lineage>
</organism>
<dbReference type="NCBIfam" id="NF005802">
    <property type="entry name" value="PRK07657.1"/>
    <property type="match status" value="1"/>
</dbReference>
<dbReference type="InterPro" id="IPR029045">
    <property type="entry name" value="ClpP/crotonase-like_dom_sf"/>
</dbReference>
<name>A0A1I7HB90_9BACL</name>
<proteinExistence type="inferred from homology"/>
<protein>
    <submittedName>
        <fullName evidence="4">Enoyl-CoA hydratase/carnithine racemase</fullName>
    </submittedName>
</protein>
<dbReference type="FunFam" id="3.90.226.10:FF:000009">
    <property type="entry name" value="Carnitinyl-CoA dehydratase"/>
    <property type="match status" value="1"/>
</dbReference>
<dbReference type="Proteomes" id="UP000183508">
    <property type="component" value="Unassembled WGS sequence"/>
</dbReference>